<evidence type="ECO:0000313" key="1">
    <source>
        <dbReference type="EMBL" id="EEG94113.1"/>
    </source>
</evidence>
<sequence length="51" mass="6215">MLLFDYFKYNVVYKNCKIKYFEYNKNIIKSDACCEACRVSECVTIEQKKMR</sequence>
<evidence type="ECO:0000313" key="2">
    <source>
        <dbReference type="Proteomes" id="UP000003561"/>
    </source>
</evidence>
<protein>
    <submittedName>
        <fullName evidence="1">Uncharacterized protein</fullName>
    </submittedName>
</protein>
<reference evidence="1 2" key="1">
    <citation type="submission" date="2009-02" db="EMBL/GenBank/DDBJ databases">
        <authorList>
            <person name="Fulton L."/>
            <person name="Clifton S."/>
            <person name="Fulton B."/>
            <person name="Xu J."/>
            <person name="Minx P."/>
            <person name="Pepin K.H."/>
            <person name="Johnson M."/>
            <person name="Bhonagiri V."/>
            <person name="Nash W.E."/>
            <person name="Mardis E.R."/>
            <person name="Wilson R.K."/>
        </authorList>
    </citation>
    <scope>NUCLEOTIDE SEQUENCE [LARGE SCALE GENOMIC DNA]</scope>
    <source>
        <strain evidence="1 2">DSM 16841</strain>
    </source>
</reference>
<dbReference type="AlphaFoldDB" id="C0FTF5"/>
<dbReference type="Proteomes" id="UP000003561">
    <property type="component" value="Unassembled WGS sequence"/>
</dbReference>
<comment type="caution">
    <text evidence="1">The sequence shown here is derived from an EMBL/GenBank/DDBJ whole genome shotgun (WGS) entry which is preliminary data.</text>
</comment>
<name>C0FTF5_9FIRM</name>
<proteinExistence type="predicted"/>
<accession>C0FTF5</accession>
<gene>
    <name evidence="1" type="ORF">ROSEINA2194_02024</name>
</gene>
<dbReference type="EMBL" id="ACFY01000086">
    <property type="protein sequence ID" value="EEG94113.1"/>
    <property type="molecule type" value="Genomic_DNA"/>
</dbReference>
<organism evidence="1 2">
    <name type="scientific">Roseburia inulinivorans DSM 16841</name>
    <dbReference type="NCBI Taxonomy" id="622312"/>
    <lineage>
        <taxon>Bacteria</taxon>
        <taxon>Bacillati</taxon>
        <taxon>Bacillota</taxon>
        <taxon>Clostridia</taxon>
        <taxon>Lachnospirales</taxon>
        <taxon>Lachnospiraceae</taxon>
        <taxon>Roseburia</taxon>
    </lineage>
</organism>
<reference evidence="1 2" key="2">
    <citation type="submission" date="2009-03" db="EMBL/GenBank/DDBJ databases">
        <title>Draft genome sequence of Roseburia inulinivorans (DSM 16841).</title>
        <authorList>
            <person name="Sudarsanam P."/>
            <person name="Ley R."/>
            <person name="Guruge J."/>
            <person name="Turnbaugh P.J."/>
            <person name="Mahowald M."/>
            <person name="Liep D."/>
            <person name="Gordon J."/>
        </authorList>
    </citation>
    <scope>NUCLEOTIDE SEQUENCE [LARGE SCALE GENOMIC DNA]</scope>
    <source>
        <strain evidence="1 2">DSM 16841</strain>
    </source>
</reference>